<evidence type="ECO:0000256" key="4">
    <source>
        <dbReference type="ARBA" id="ARBA00022741"/>
    </source>
</evidence>
<dbReference type="AlphaFoldDB" id="A0A1J4SDM1"/>
<evidence type="ECO:0000256" key="3">
    <source>
        <dbReference type="ARBA" id="ARBA00021315"/>
    </source>
</evidence>
<organism evidence="12 13">
    <name type="scientific">Candidatus Desantisbacteria bacterium CG1_02_38_46</name>
    <dbReference type="NCBI Taxonomy" id="1817893"/>
    <lineage>
        <taxon>Bacteria</taxon>
        <taxon>Candidatus Desantisiibacteriota</taxon>
    </lineage>
</organism>
<evidence type="ECO:0000256" key="8">
    <source>
        <dbReference type="ARBA" id="ARBA00033408"/>
    </source>
</evidence>
<evidence type="ECO:0000256" key="2">
    <source>
        <dbReference type="ARBA" id="ARBA00009441"/>
    </source>
</evidence>
<dbReference type="PIRSF" id="PIRSF003128">
    <property type="entry name" value="RecN"/>
    <property type="match status" value="1"/>
</dbReference>
<comment type="similarity">
    <text evidence="2 9">Belongs to the RecN family.</text>
</comment>
<dbReference type="EMBL" id="MNUO01000045">
    <property type="protein sequence ID" value="OIN97537.1"/>
    <property type="molecule type" value="Genomic_DNA"/>
</dbReference>
<dbReference type="GO" id="GO:0009432">
    <property type="term" value="P:SOS response"/>
    <property type="evidence" value="ECO:0007669"/>
    <property type="project" value="TreeGrafter"/>
</dbReference>
<comment type="caution">
    <text evidence="12">The sequence shown here is derived from an EMBL/GenBank/DDBJ whole genome shotgun (WGS) entry which is preliminary data.</text>
</comment>
<dbReference type="Gene3D" id="3.40.50.300">
    <property type="entry name" value="P-loop containing nucleotide triphosphate hydrolases"/>
    <property type="match status" value="2"/>
</dbReference>
<dbReference type="PANTHER" id="PTHR11059">
    <property type="entry name" value="DNA REPAIR PROTEIN RECN"/>
    <property type="match status" value="1"/>
</dbReference>
<dbReference type="Pfam" id="PF02463">
    <property type="entry name" value="SMC_N"/>
    <property type="match status" value="1"/>
</dbReference>
<dbReference type="STRING" id="1817893.AUJ66_02905"/>
<feature type="domain" description="RecF/RecN/SMC N-terminal" evidence="11">
    <location>
        <begin position="1"/>
        <end position="488"/>
    </location>
</feature>
<keyword evidence="7 9" id="KW-0234">DNA repair</keyword>
<evidence type="ECO:0000256" key="5">
    <source>
        <dbReference type="ARBA" id="ARBA00022763"/>
    </source>
</evidence>
<dbReference type="GO" id="GO:0005524">
    <property type="term" value="F:ATP binding"/>
    <property type="evidence" value="ECO:0007669"/>
    <property type="project" value="UniProtKB-KW"/>
</dbReference>
<dbReference type="InterPro" id="IPR027417">
    <property type="entry name" value="P-loop_NTPase"/>
</dbReference>
<reference evidence="12 13" key="1">
    <citation type="journal article" date="2016" name="Environ. Microbiol.">
        <title>Genomic resolution of a cold subsurface aquifer community provides metabolic insights for novel microbes adapted to high CO concentrations.</title>
        <authorList>
            <person name="Probst A.J."/>
            <person name="Castelle C.J."/>
            <person name="Singh A."/>
            <person name="Brown C.T."/>
            <person name="Anantharaman K."/>
            <person name="Sharon I."/>
            <person name="Hug L.A."/>
            <person name="Burstein D."/>
            <person name="Emerson J.B."/>
            <person name="Thomas B.C."/>
            <person name="Banfield J.F."/>
        </authorList>
    </citation>
    <scope>NUCLEOTIDE SEQUENCE [LARGE SCALE GENOMIC DNA]</scope>
    <source>
        <strain evidence="12">CG1_02_38_46</strain>
    </source>
</reference>
<dbReference type="GO" id="GO:0006281">
    <property type="term" value="P:DNA repair"/>
    <property type="evidence" value="ECO:0007669"/>
    <property type="project" value="UniProtKB-KW"/>
</dbReference>
<keyword evidence="6" id="KW-0067">ATP-binding</keyword>
<keyword evidence="4" id="KW-0547">Nucleotide-binding</keyword>
<accession>A0A1J4SDM1</accession>
<evidence type="ECO:0000259" key="11">
    <source>
        <dbReference type="Pfam" id="PF02463"/>
    </source>
</evidence>
<dbReference type="FunFam" id="3.40.50.300:FF:000356">
    <property type="entry name" value="DNA repair protein RecN"/>
    <property type="match status" value="1"/>
</dbReference>
<evidence type="ECO:0000256" key="9">
    <source>
        <dbReference type="PIRNR" id="PIRNR003128"/>
    </source>
</evidence>
<dbReference type="PANTHER" id="PTHR11059:SF0">
    <property type="entry name" value="DNA REPAIR PROTEIN RECN"/>
    <property type="match status" value="1"/>
</dbReference>
<name>A0A1J4SDM1_9BACT</name>
<evidence type="ECO:0000256" key="6">
    <source>
        <dbReference type="ARBA" id="ARBA00022840"/>
    </source>
</evidence>
<dbReference type="GO" id="GO:0006310">
    <property type="term" value="P:DNA recombination"/>
    <property type="evidence" value="ECO:0007669"/>
    <property type="project" value="InterPro"/>
</dbReference>
<dbReference type="Proteomes" id="UP000182278">
    <property type="component" value="Unassembled WGS sequence"/>
</dbReference>
<evidence type="ECO:0000256" key="1">
    <source>
        <dbReference type="ARBA" id="ARBA00003618"/>
    </source>
</evidence>
<evidence type="ECO:0000256" key="10">
    <source>
        <dbReference type="SAM" id="Coils"/>
    </source>
</evidence>
<feature type="coiled-coil region" evidence="10">
    <location>
        <begin position="309"/>
        <end position="379"/>
    </location>
</feature>
<keyword evidence="10" id="KW-0175">Coiled coil</keyword>
<protein>
    <recommendedName>
        <fullName evidence="3 9">DNA repair protein RecN</fullName>
    </recommendedName>
    <alternativeName>
        <fullName evidence="8 9">Recombination protein N</fullName>
    </alternativeName>
</protein>
<proteinExistence type="inferred from homology"/>
<evidence type="ECO:0000313" key="13">
    <source>
        <dbReference type="Proteomes" id="UP000182278"/>
    </source>
</evidence>
<sequence length="534" mass="60124">MLKGLNIENFAIIDNLSLKFDGGLNVFTGETGAGKTIIIEALSLILGEKVETALIRTGEEKAVISTLFDLNGDEIFIKREITSAGRGICYINEKIVSLNALKEIGNTLVDIHGQHEHQSLLKPDKHIDLLDRFGELQTRQEKITEIYNELKKREKRLDELKTLEKESETLRELFQFQVDEITGANLSEGDDVKIEKERLVLSSFQKLTEGVSGIYQELFESEGAIIDRLKKIAGQLQDIAPLDESIKGFLKSIDEASLSLQEFASELRKYRDGLEYDPQRIEVLTEKQDFIQKLKRKYGTTIREILDFKKEVEQKLKDISSRKEEIEKLTTEVTQLKEKCLKESQELSKKRKMAAGKLEENIEKELADLEMKKTKFKVQISESELGPKGIDRIEFLLSPNLGEDLRPLVKIASGGEMSRIMLALKSILLNADEIPVMVFDEIDLGIGGKTASSVGAKMKALSSKKQIICITHLAQIAAFGNSHFKVEKSVEKGRTKTEVNELNGDERVKEIARMISGDKITSTSLKHAKELLES</sequence>
<dbReference type="InterPro" id="IPR004604">
    <property type="entry name" value="DNA_recomb/repair_RecN"/>
</dbReference>
<feature type="coiled-coil region" evidence="10">
    <location>
        <begin position="143"/>
        <end position="173"/>
    </location>
</feature>
<keyword evidence="5 9" id="KW-0227">DNA damage</keyword>
<evidence type="ECO:0000256" key="7">
    <source>
        <dbReference type="ARBA" id="ARBA00023204"/>
    </source>
</evidence>
<dbReference type="NCBIfam" id="TIGR00634">
    <property type="entry name" value="recN"/>
    <property type="match status" value="1"/>
</dbReference>
<dbReference type="GO" id="GO:0043590">
    <property type="term" value="C:bacterial nucleoid"/>
    <property type="evidence" value="ECO:0007669"/>
    <property type="project" value="TreeGrafter"/>
</dbReference>
<evidence type="ECO:0000313" key="12">
    <source>
        <dbReference type="EMBL" id="OIN97537.1"/>
    </source>
</evidence>
<dbReference type="SUPFAM" id="SSF52540">
    <property type="entry name" value="P-loop containing nucleoside triphosphate hydrolases"/>
    <property type="match status" value="1"/>
</dbReference>
<dbReference type="CDD" id="cd03241">
    <property type="entry name" value="ABC_RecN"/>
    <property type="match status" value="2"/>
</dbReference>
<comment type="function">
    <text evidence="1 9">May be involved in recombinational repair of damaged DNA.</text>
</comment>
<dbReference type="InterPro" id="IPR003395">
    <property type="entry name" value="RecF/RecN/SMC_N"/>
</dbReference>
<gene>
    <name evidence="12" type="ORF">AUJ66_02905</name>
</gene>